<dbReference type="OrthoDB" id="3512845at2759"/>
<comment type="caution">
    <text evidence="4">The sequence shown here is derived from an EMBL/GenBank/DDBJ whole genome shotgun (WGS) entry which is preliminary data.</text>
</comment>
<dbReference type="Gene3D" id="4.10.1000.10">
    <property type="entry name" value="Zinc finger, CCCH-type"/>
    <property type="match status" value="1"/>
</dbReference>
<feature type="region of interest" description="Disordered" evidence="2">
    <location>
        <begin position="364"/>
        <end position="390"/>
    </location>
</feature>
<name>A0A420Y656_9PEZI</name>
<feature type="zinc finger region" description="C3H1-type" evidence="1">
    <location>
        <begin position="408"/>
        <end position="436"/>
    </location>
</feature>
<dbReference type="Proteomes" id="UP000275385">
    <property type="component" value="Unassembled WGS sequence"/>
</dbReference>
<dbReference type="InterPro" id="IPR057683">
    <property type="entry name" value="DUF7923"/>
</dbReference>
<keyword evidence="5" id="KW-1185">Reference proteome</keyword>
<dbReference type="Pfam" id="PF25542">
    <property type="entry name" value="zf-CCCH_12"/>
    <property type="match status" value="1"/>
</dbReference>
<sequence length="512" mass="57029">MSGEPFEQAPPRPTFETTFNTFVDRYQRIQAHRDTTDELIKDVLIYAQNIHSTLAAENADLRRQVGDLQLDLSHNVKSRRELQQQVHELETENELLKTANPYVAVLIDGDGLLFKEHWIRQGIDGGRKAAAELRAAVLDYCGSQAGRLEIIIEVYANLASLSRVMKSDGSIDNEADLGNFFLGFSRNTHCTFVDVGSGKEEADERVRETANWHLRNHNCKHVVLGCSHDSGYAPFINNVIRRDGRDRQRVSILEGFPTHRLLKDTGLNIMSFPDLFRSDKLVDRTFTNGKHSKSAYNHVVPNMEPLPAPAPTAPAVPVPAQPAAPSPVQVQVSVPAPAPASYAARAMVKSASPPPQMTLPIPPKPKPAAAQVAQANKPLPPAWNPGPRGLDPPILYSKAVMDKIKTRKENDKLCNNHYLRGPCAKGNDCCFEHNYKPSEEEKKAIAFLARLNPCTNGQYCELENCIYGHHCPSVEMRPGQPPKCTHPYCKFEVEDHPPGTVFPKARKDYDNY</sequence>
<evidence type="ECO:0000256" key="1">
    <source>
        <dbReference type="PROSITE-ProRule" id="PRU00723"/>
    </source>
</evidence>
<evidence type="ECO:0000259" key="3">
    <source>
        <dbReference type="PROSITE" id="PS50103"/>
    </source>
</evidence>
<accession>A0A420Y656</accession>
<evidence type="ECO:0000313" key="5">
    <source>
        <dbReference type="Proteomes" id="UP000275385"/>
    </source>
</evidence>
<keyword evidence="1" id="KW-0479">Metal-binding</keyword>
<dbReference type="PANTHER" id="PTHR37543">
    <property type="entry name" value="CCCH ZINC FINGER DNA BINDING PROTEIN (AFU_ORTHOLOGUE AFUA_5G12760)"/>
    <property type="match status" value="1"/>
</dbReference>
<dbReference type="InterPro" id="IPR057654">
    <property type="entry name" value="Znf-CCCH_tandem"/>
</dbReference>
<dbReference type="Pfam" id="PF25543">
    <property type="entry name" value="zf-CCCH_tandem"/>
    <property type="match status" value="1"/>
</dbReference>
<protein>
    <recommendedName>
        <fullName evidence="3">C3H1-type domain-containing protein</fullName>
    </recommendedName>
</protein>
<dbReference type="PROSITE" id="PS50103">
    <property type="entry name" value="ZF_C3H1"/>
    <property type="match status" value="1"/>
</dbReference>
<dbReference type="PANTHER" id="PTHR37543:SF1">
    <property type="entry name" value="CCCH ZINC FINGER DNA BINDING PROTEIN (AFU_ORTHOLOGUE AFUA_5G12760)"/>
    <property type="match status" value="1"/>
</dbReference>
<dbReference type="GO" id="GO:0008270">
    <property type="term" value="F:zinc ion binding"/>
    <property type="evidence" value="ECO:0007669"/>
    <property type="project" value="UniProtKB-KW"/>
</dbReference>
<reference evidence="4 5" key="1">
    <citation type="submission" date="2018-08" db="EMBL/GenBank/DDBJ databases">
        <title>Draft genome of the lignicolous fungus Coniochaeta pulveracea.</title>
        <authorList>
            <person name="Borstlap C.J."/>
            <person name="De Witt R.N."/>
            <person name="Botha A."/>
            <person name="Volschenk H."/>
        </authorList>
    </citation>
    <scope>NUCLEOTIDE SEQUENCE [LARGE SCALE GENOMIC DNA]</scope>
    <source>
        <strain evidence="4 5">CAB683</strain>
    </source>
</reference>
<organism evidence="4 5">
    <name type="scientific">Coniochaeta pulveracea</name>
    <dbReference type="NCBI Taxonomy" id="177199"/>
    <lineage>
        <taxon>Eukaryota</taxon>
        <taxon>Fungi</taxon>
        <taxon>Dikarya</taxon>
        <taxon>Ascomycota</taxon>
        <taxon>Pezizomycotina</taxon>
        <taxon>Sordariomycetes</taxon>
        <taxon>Sordariomycetidae</taxon>
        <taxon>Coniochaetales</taxon>
        <taxon>Coniochaetaceae</taxon>
        <taxon>Coniochaeta</taxon>
    </lineage>
</organism>
<dbReference type="Pfam" id="PF25540">
    <property type="entry name" value="DUF7923"/>
    <property type="match status" value="1"/>
</dbReference>
<evidence type="ECO:0000256" key="2">
    <source>
        <dbReference type="SAM" id="MobiDB-lite"/>
    </source>
</evidence>
<evidence type="ECO:0000313" key="4">
    <source>
        <dbReference type="EMBL" id="RKU43369.1"/>
    </source>
</evidence>
<keyword evidence="1" id="KW-0863">Zinc-finger</keyword>
<proteinExistence type="predicted"/>
<dbReference type="AlphaFoldDB" id="A0A420Y656"/>
<feature type="domain" description="C3H1-type" evidence="3">
    <location>
        <begin position="408"/>
        <end position="436"/>
    </location>
</feature>
<dbReference type="InterPro" id="IPR000571">
    <property type="entry name" value="Znf_CCCH"/>
</dbReference>
<dbReference type="STRING" id="177199.A0A420Y656"/>
<feature type="compositionally biased region" description="Low complexity" evidence="2">
    <location>
        <begin position="367"/>
        <end position="377"/>
    </location>
</feature>
<keyword evidence="1" id="KW-0862">Zinc</keyword>
<gene>
    <name evidence="4" type="ORF">DL546_006371</name>
</gene>
<dbReference type="EMBL" id="QVQW01000044">
    <property type="protein sequence ID" value="RKU43369.1"/>
    <property type="molecule type" value="Genomic_DNA"/>
</dbReference>